<protein>
    <submittedName>
        <fullName evidence="1">Uncharacterized protein</fullName>
    </submittedName>
</protein>
<sequence>MSYSAAPAWLRQILCWCFILGEGYDLSLNGFRCAFWARIQRELSTRVGSDPPIGIAVLQYYKQLSSVVFGVLTRNHPETTALRLAGFPIQQNEFIAVVEHVLSIGVKPENLYLAGDLDALTPTLHPLPSVPVPASPLHSTIGDARFISPYIDLRCTPPSLEVRGNLDLISRATFRAWGQAYLSSTLTAPDGWFDGIGTFVKRFFISVGANEGTHDDIIEFRSKLRAVHLDVWIEKIYNNASSRGDEARRGAGLTPQDDKRG</sequence>
<gene>
    <name evidence="1" type="ORF">BV22DRAFT_1050598</name>
</gene>
<comment type="caution">
    <text evidence="1">The sequence shown here is derived from an EMBL/GenBank/DDBJ whole genome shotgun (WGS) entry which is preliminary data.</text>
</comment>
<name>A0ACB8B337_9AGAM</name>
<organism evidence="1 2">
    <name type="scientific">Leucogyrophana mollusca</name>
    <dbReference type="NCBI Taxonomy" id="85980"/>
    <lineage>
        <taxon>Eukaryota</taxon>
        <taxon>Fungi</taxon>
        <taxon>Dikarya</taxon>
        <taxon>Basidiomycota</taxon>
        <taxon>Agaricomycotina</taxon>
        <taxon>Agaricomycetes</taxon>
        <taxon>Agaricomycetidae</taxon>
        <taxon>Boletales</taxon>
        <taxon>Boletales incertae sedis</taxon>
        <taxon>Leucogyrophana</taxon>
    </lineage>
</organism>
<dbReference type="Proteomes" id="UP000790709">
    <property type="component" value="Unassembled WGS sequence"/>
</dbReference>
<keyword evidence="2" id="KW-1185">Reference proteome</keyword>
<evidence type="ECO:0000313" key="1">
    <source>
        <dbReference type="EMBL" id="KAH7920110.1"/>
    </source>
</evidence>
<reference evidence="1" key="1">
    <citation type="journal article" date="2021" name="New Phytol.">
        <title>Evolutionary innovations through gain and loss of genes in the ectomycorrhizal Boletales.</title>
        <authorList>
            <person name="Wu G."/>
            <person name="Miyauchi S."/>
            <person name="Morin E."/>
            <person name="Kuo A."/>
            <person name="Drula E."/>
            <person name="Varga T."/>
            <person name="Kohler A."/>
            <person name="Feng B."/>
            <person name="Cao Y."/>
            <person name="Lipzen A."/>
            <person name="Daum C."/>
            <person name="Hundley H."/>
            <person name="Pangilinan J."/>
            <person name="Johnson J."/>
            <person name="Barry K."/>
            <person name="LaButti K."/>
            <person name="Ng V."/>
            <person name="Ahrendt S."/>
            <person name="Min B."/>
            <person name="Choi I.G."/>
            <person name="Park H."/>
            <person name="Plett J.M."/>
            <person name="Magnuson J."/>
            <person name="Spatafora J.W."/>
            <person name="Nagy L.G."/>
            <person name="Henrissat B."/>
            <person name="Grigoriev I.V."/>
            <person name="Yang Z.L."/>
            <person name="Xu J."/>
            <person name="Martin F.M."/>
        </authorList>
    </citation>
    <scope>NUCLEOTIDE SEQUENCE</scope>
    <source>
        <strain evidence="1">KUC20120723A-06</strain>
    </source>
</reference>
<evidence type="ECO:0000313" key="2">
    <source>
        <dbReference type="Proteomes" id="UP000790709"/>
    </source>
</evidence>
<dbReference type="EMBL" id="MU266604">
    <property type="protein sequence ID" value="KAH7920110.1"/>
    <property type="molecule type" value="Genomic_DNA"/>
</dbReference>
<proteinExistence type="predicted"/>
<accession>A0ACB8B337</accession>